<feature type="domain" description="Copper resistance protein D" evidence="2">
    <location>
        <begin position="50"/>
        <end position="150"/>
    </location>
</feature>
<accession>A1S940</accession>
<evidence type="ECO:0000259" key="2">
    <source>
        <dbReference type="Pfam" id="PF05425"/>
    </source>
</evidence>
<dbReference type="Pfam" id="PF05425">
    <property type="entry name" value="CopD"/>
    <property type="match status" value="1"/>
</dbReference>
<protein>
    <recommendedName>
        <fullName evidence="2">Copper resistance protein D domain-containing protein</fullName>
    </recommendedName>
</protein>
<dbReference type="KEGG" id="saz:Sama_2694"/>
<gene>
    <name evidence="3" type="ordered locus">Sama_2694</name>
</gene>
<dbReference type="AlphaFoldDB" id="A1S940"/>
<evidence type="ECO:0000313" key="3">
    <source>
        <dbReference type="EMBL" id="ABM00897.1"/>
    </source>
</evidence>
<keyword evidence="1" id="KW-0812">Transmembrane</keyword>
<dbReference type="Proteomes" id="UP000009175">
    <property type="component" value="Chromosome"/>
</dbReference>
<feature type="transmembrane region" description="Helical" evidence="1">
    <location>
        <begin position="96"/>
        <end position="113"/>
    </location>
</feature>
<name>A1S940_SHEAM</name>
<keyword evidence="1" id="KW-1133">Transmembrane helix</keyword>
<feature type="transmembrane region" description="Helical" evidence="1">
    <location>
        <begin position="12"/>
        <end position="35"/>
    </location>
</feature>
<organism evidence="3 4">
    <name type="scientific">Shewanella amazonensis (strain ATCC BAA-1098 / SB2B)</name>
    <dbReference type="NCBI Taxonomy" id="326297"/>
    <lineage>
        <taxon>Bacteria</taxon>
        <taxon>Pseudomonadati</taxon>
        <taxon>Pseudomonadota</taxon>
        <taxon>Gammaproteobacteria</taxon>
        <taxon>Alteromonadales</taxon>
        <taxon>Shewanellaceae</taxon>
        <taxon>Shewanella</taxon>
    </lineage>
</organism>
<dbReference type="STRING" id="326297.Sama_2694"/>
<keyword evidence="1" id="KW-0472">Membrane</keyword>
<sequence length="166" mass="18303">MGAFTLYATILLLHLLGAILWTGGHLVLTLSILPAALKNKDPQPLLDFESRFEKLAMTALAVQVTTGMMLARHYLPNPALWFAEAQPFSAIIKTKLLLLLLTLLTALSARFRVLPQLVAEASCHTRDKTNSHLLYTMAGHIVVVTLLAMAFVITGLSVRTGWLYQH</sequence>
<dbReference type="eggNOG" id="ENOG5032SW8">
    <property type="taxonomic scope" value="Bacteria"/>
</dbReference>
<feature type="transmembrane region" description="Helical" evidence="1">
    <location>
        <begin position="133"/>
        <end position="158"/>
    </location>
</feature>
<dbReference type="HOGENOM" id="CLU_1764660_0_0_6"/>
<dbReference type="GO" id="GO:0016020">
    <property type="term" value="C:membrane"/>
    <property type="evidence" value="ECO:0007669"/>
    <property type="project" value="InterPro"/>
</dbReference>
<evidence type="ECO:0000313" key="4">
    <source>
        <dbReference type="Proteomes" id="UP000009175"/>
    </source>
</evidence>
<evidence type="ECO:0000256" key="1">
    <source>
        <dbReference type="SAM" id="Phobius"/>
    </source>
</evidence>
<dbReference type="EMBL" id="CP000507">
    <property type="protein sequence ID" value="ABM00897.1"/>
    <property type="molecule type" value="Genomic_DNA"/>
</dbReference>
<keyword evidence="4" id="KW-1185">Reference proteome</keyword>
<proteinExistence type="predicted"/>
<reference evidence="3 4" key="1">
    <citation type="submission" date="2006-12" db="EMBL/GenBank/DDBJ databases">
        <title>Complete sequence of Shewanella amazonensis SB2B.</title>
        <authorList>
            <consortium name="US DOE Joint Genome Institute"/>
            <person name="Copeland A."/>
            <person name="Lucas S."/>
            <person name="Lapidus A."/>
            <person name="Barry K."/>
            <person name="Detter J.C."/>
            <person name="Glavina del Rio T."/>
            <person name="Hammon N."/>
            <person name="Israni S."/>
            <person name="Dalin E."/>
            <person name="Tice H."/>
            <person name="Pitluck S."/>
            <person name="Munk A.C."/>
            <person name="Brettin T."/>
            <person name="Bruce D."/>
            <person name="Han C."/>
            <person name="Tapia R."/>
            <person name="Gilna P."/>
            <person name="Schmutz J."/>
            <person name="Larimer F."/>
            <person name="Land M."/>
            <person name="Hauser L."/>
            <person name="Kyrpides N."/>
            <person name="Mikhailova N."/>
            <person name="Fredrickson J."/>
            <person name="Richardson P."/>
        </authorList>
    </citation>
    <scope>NUCLEOTIDE SEQUENCE [LARGE SCALE GENOMIC DNA]</scope>
    <source>
        <strain evidence="4">ATCC BAA-1098 / SB2B</strain>
    </source>
</reference>
<dbReference type="InterPro" id="IPR008457">
    <property type="entry name" value="Cu-R_CopD_dom"/>
</dbReference>